<name>A0A0D8XCC4_DICVI</name>
<keyword evidence="3" id="KW-1185">Reference proteome</keyword>
<accession>A0A0D8XCC4</accession>
<gene>
    <name evidence="2" type="ORF">DICVIV_12730</name>
</gene>
<proteinExistence type="predicted"/>
<feature type="chain" id="PRO_5002335516" evidence="1">
    <location>
        <begin position="19"/>
        <end position="96"/>
    </location>
</feature>
<evidence type="ECO:0000313" key="3">
    <source>
        <dbReference type="Proteomes" id="UP000053766"/>
    </source>
</evidence>
<sequence>MSIDILIAALVIGHVIDAKSNDNDVIVFKRIINNERIFQPLPPLPDMIQLVHNVNPPSFAPPKNYKERLRLDESMGFIVNRGMARIMGFSRKKKTS</sequence>
<reference evidence="2 3" key="1">
    <citation type="submission" date="2013-11" db="EMBL/GenBank/DDBJ databases">
        <title>Draft genome of the bovine lungworm Dictyocaulus viviparus.</title>
        <authorList>
            <person name="Mitreva M."/>
        </authorList>
    </citation>
    <scope>NUCLEOTIDE SEQUENCE [LARGE SCALE GENOMIC DNA]</scope>
    <source>
        <strain evidence="2 3">HannoverDv2000</strain>
    </source>
</reference>
<reference evidence="3" key="2">
    <citation type="journal article" date="2016" name="Sci. Rep.">
        <title>Dictyocaulus viviparus genome, variome and transcriptome elucidate lungworm biology and support future intervention.</title>
        <authorList>
            <person name="McNulty S.N."/>
            <person name="Strube C."/>
            <person name="Rosa B.A."/>
            <person name="Martin J.C."/>
            <person name="Tyagi R."/>
            <person name="Choi Y.J."/>
            <person name="Wang Q."/>
            <person name="Hallsworth Pepin K."/>
            <person name="Zhang X."/>
            <person name="Ozersky P."/>
            <person name="Wilson R.K."/>
            <person name="Sternberg P.W."/>
            <person name="Gasser R.B."/>
            <person name="Mitreva M."/>
        </authorList>
    </citation>
    <scope>NUCLEOTIDE SEQUENCE [LARGE SCALE GENOMIC DNA]</scope>
    <source>
        <strain evidence="3">HannoverDv2000</strain>
    </source>
</reference>
<dbReference type="EMBL" id="KN716855">
    <property type="protein sequence ID" value="KJH41299.1"/>
    <property type="molecule type" value="Genomic_DNA"/>
</dbReference>
<evidence type="ECO:0000256" key="1">
    <source>
        <dbReference type="SAM" id="SignalP"/>
    </source>
</evidence>
<dbReference type="OrthoDB" id="5860806at2759"/>
<feature type="signal peptide" evidence="1">
    <location>
        <begin position="1"/>
        <end position="18"/>
    </location>
</feature>
<protein>
    <submittedName>
        <fullName evidence="2">Uncharacterized protein</fullName>
    </submittedName>
</protein>
<keyword evidence="1" id="KW-0732">Signal</keyword>
<dbReference type="Proteomes" id="UP000053766">
    <property type="component" value="Unassembled WGS sequence"/>
</dbReference>
<evidence type="ECO:0000313" key="2">
    <source>
        <dbReference type="EMBL" id="KJH41299.1"/>
    </source>
</evidence>
<organism evidence="2 3">
    <name type="scientific">Dictyocaulus viviparus</name>
    <name type="common">Bovine lungworm</name>
    <dbReference type="NCBI Taxonomy" id="29172"/>
    <lineage>
        <taxon>Eukaryota</taxon>
        <taxon>Metazoa</taxon>
        <taxon>Ecdysozoa</taxon>
        <taxon>Nematoda</taxon>
        <taxon>Chromadorea</taxon>
        <taxon>Rhabditida</taxon>
        <taxon>Rhabditina</taxon>
        <taxon>Rhabditomorpha</taxon>
        <taxon>Strongyloidea</taxon>
        <taxon>Metastrongylidae</taxon>
        <taxon>Dictyocaulus</taxon>
    </lineage>
</organism>
<dbReference type="AlphaFoldDB" id="A0A0D8XCC4"/>